<sequence>MAPIIAFLFTPRQANRSHTRRRVHDRTVSSSTPLSDASSFYPSETSDMFIEDQFPRSQSLPYSTPDDVKRQGRLIAQQLQAEEPKQPGLVQMNPLSDLAMI</sequence>
<dbReference type="Proteomes" id="UP000198372">
    <property type="component" value="Unassembled WGS sequence"/>
</dbReference>
<gene>
    <name evidence="2" type="ORF">BQ2448_3047</name>
</gene>
<organism evidence="2 3">
    <name type="scientific">Microbotryum intermedium</name>
    <dbReference type="NCBI Taxonomy" id="269621"/>
    <lineage>
        <taxon>Eukaryota</taxon>
        <taxon>Fungi</taxon>
        <taxon>Dikarya</taxon>
        <taxon>Basidiomycota</taxon>
        <taxon>Pucciniomycotina</taxon>
        <taxon>Microbotryomycetes</taxon>
        <taxon>Microbotryales</taxon>
        <taxon>Microbotryaceae</taxon>
        <taxon>Microbotryum</taxon>
    </lineage>
</organism>
<name>A0A238FF81_9BASI</name>
<evidence type="ECO:0000313" key="2">
    <source>
        <dbReference type="EMBL" id="SCV71459.1"/>
    </source>
</evidence>
<proteinExistence type="predicted"/>
<dbReference type="EMBL" id="FMSP01000007">
    <property type="protein sequence ID" value="SCV71459.1"/>
    <property type="molecule type" value="Genomic_DNA"/>
</dbReference>
<evidence type="ECO:0000256" key="1">
    <source>
        <dbReference type="SAM" id="MobiDB-lite"/>
    </source>
</evidence>
<reference evidence="3" key="1">
    <citation type="submission" date="2016-09" db="EMBL/GenBank/DDBJ databases">
        <authorList>
            <person name="Jeantristanb JTB J.-T."/>
            <person name="Ricardo R."/>
        </authorList>
    </citation>
    <scope>NUCLEOTIDE SEQUENCE [LARGE SCALE GENOMIC DNA]</scope>
</reference>
<accession>A0A238FF81</accession>
<feature type="compositionally biased region" description="Basic residues" evidence="1">
    <location>
        <begin position="15"/>
        <end position="24"/>
    </location>
</feature>
<protein>
    <submittedName>
        <fullName evidence="2">BQ2448_3047 protein</fullName>
    </submittedName>
</protein>
<feature type="compositionally biased region" description="Polar residues" evidence="1">
    <location>
        <begin position="28"/>
        <end position="42"/>
    </location>
</feature>
<keyword evidence="3" id="KW-1185">Reference proteome</keyword>
<feature type="region of interest" description="Disordered" evidence="1">
    <location>
        <begin position="15"/>
        <end position="42"/>
    </location>
</feature>
<evidence type="ECO:0000313" key="3">
    <source>
        <dbReference type="Proteomes" id="UP000198372"/>
    </source>
</evidence>
<dbReference type="AlphaFoldDB" id="A0A238FF81"/>